<dbReference type="InterPro" id="IPR036047">
    <property type="entry name" value="F-box-like_dom_sf"/>
</dbReference>
<dbReference type="Gene3D" id="1.20.1280.50">
    <property type="match status" value="1"/>
</dbReference>
<evidence type="ECO:0000259" key="1">
    <source>
        <dbReference type="Pfam" id="PF08755"/>
    </source>
</evidence>
<feature type="domain" description="Protein SirB1 N-terminal" evidence="3">
    <location>
        <begin position="175"/>
        <end position="331"/>
    </location>
</feature>
<dbReference type="Proteomes" id="UP001249851">
    <property type="component" value="Unassembled WGS sequence"/>
</dbReference>
<dbReference type="PANTHER" id="PTHR31350:SF21">
    <property type="entry name" value="F-BOX ONLY PROTEIN 21"/>
    <property type="match status" value="1"/>
</dbReference>
<gene>
    <name evidence="4" type="ORF">P5673_000191</name>
</gene>
<dbReference type="SUPFAM" id="SSF81383">
    <property type="entry name" value="F-box domain"/>
    <property type="match status" value="1"/>
</dbReference>
<dbReference type="EMBL" id="JARQWQ010000001">
    <property type="protein sequence ID" value="KAK2574066.1"/>
    <property type="molecule type" value="Genomic_DNA"/>
</dbReference>
<dbReference type="SUPFAM" id="SSF141255">
    <property type="entry name" value="YccV-like"/>
    <property type="match status" value="1"/>
</dbReference>
<comment type="caution">
    <text evidence="4">The sequence shown here is derived from an EMBL/GenBank/DDBJ whole genome shotgun (WGS) entry which is preliminary data.</text>
</comment>
<name>A0AAD9VGX7_ACRCE</name>
<proteinExistence type="predicted"/>
<evidence type="ECO:0000259" key="3">
    <source>
        <dbReference type="Pfam" id="PF13369"/>
    </source>
</evidence>
<evidence type="ECO:0000313" key="5">
    <source>
        <dbReference type="Proteomes" id="UP001249851"/>
    </source>
</evidence>
<organism evidence="4 5">
    <name type="scientific">Acropora cervicornis</name>
    <name type="common">Staghorn coral</name>
    <dbReference type="NCBI Taxonomy" id="6130"/>
    <lineage>
        <taxon>Eukaryota</taxon>
        <taxon>Metazoa</taxon>
        <taxon>Cnidaria</taxon>
        <taxon>Anthozoa</taxon>
        <taxon>Hexacorallia</taxon>
        <taxon>Scleractinia</taxon>
        <taxon>Astrocoeniina</taxon>
        <taxon>Acroporidae</taxon>
        <taxon>Acropora</taxon>
    </lineage>
</organism>
<dbReference type="PANTHER" id="PTHR31350">
    <property type="entry name" value="SI:DKEY-261L7.2"/>
    <property type="match status" value="1"/>
</dbReference>
<reference evidence="4" key="1">
    <citation type="journal article" date="2023" name="G3 (Bethesda)">
        <title>Whole genome assembly and annotation of the endangered Caribbean coral Acropora cervicornis.</title>
        <authorList>
            <person name="Selwyn J.D."/>
            <person name="Vollmer S.V."/>
        </authorList>
    </citation>
    <scope>NUCLEOTIDE SEQUENCE</scope>
    <source>
        <strain evidence="4">K2</strain>
    </source>
</reference>
<feature type="domain" description="Hemimethylated DNA-binding" evidence="1">
    <location>
        <begin position="443"/>
        <end position="498"/>
    </location>
</feature>
<dbReference type="Pfam" id="PF12937">
    <property type="entry name" value="F-box-like"/>
    <property type="match status" value="1"/>
</dbReference>
<accession>A0AAD9VGX7</accession>
<dbReference type="GO" id="GO:0003677">
    <property type="term" value="F:DNA binding"/>
    <property type="evidence" value="ECO:0007669"/>
    <property type="project" value="InterPro"/>
</dbReference>
<sequence length="520" mass="59631">MADEASEKTLDITLLVLADELIDIVLSYSFIDHRDLCRCAKVCKRLNVIATGNELWKKKALSRWNVWKTIPNENWMIVFRHRLSMENKVRLALQATALKHHNKIEVCKKDLDGFQGKSVPQILCKKGAMLIVRWILNEDDIDEQVTFSELDNIAQMVQERLCGYDSSIRIAVRSAMEERIPRTDAANPVVTHPAACLRLLNSLKHVLYQQLHFKGNVDEYYKKENSLLHEVLKNRYGNPITLSILFIAVAKRLGVSLEPVNFPSHFLVRWKANQDPEAADSTAFKYIDCFNGGRFLSEEQCLEMLYMGNLGFDSYGFFEKATPRQVFIRMVANIINSYRTSEQQDNRLLGLHSALNLALFLDPKDEGNRFLLVRIQVHLEIDLEEAIKSCQELLNSGTSIDREVVESMLERATLKKAKEGLEDNTQKLRSDPRNSEVRFKVGMMGVDNLTGGRNQPFYNVLGDDCTQRYAAQVNLREDANQPFNPHPQIGKFFKHFSGTWYTPNESLQQHYPEDVEDADG</sequence>
<evidence type="ECO:0000259" key="2">
    <source>
        <dbReference type="Pfam" id="PF12937"/>
    </source>
</evidence>
<dbReference type="Pfam" id="PF13369">
    <property type="entry name" value="Transglut_core2"/>
    <property type="match status" value="1"/>
</dbReference>
<dbReference type="Pfam" id="PF08755">
    <property type="entry name" value="YccV-like"/>
    <property type="match status" value="1"/>
</dbReference>
<dbReference type="InterPro" id="IPR036623">
    <property type="entry name" value="Hemimethylated_DNA-bd_sf"/>
</dbReference>
<dbReference type="Gene3D" id="2.30.30.390">
    <property type="entry name" value="Hemimethylated DNA-binding domain"/>
    <property type="match status" value="1"/>
</dbReference>
<dbReference type="AlphaFoldDB" id="A0AAD9VGX7"/>
<keyword evidence="5" id="KW-1185">Reference proteome</keyword>
<dbReference type="InterPro" id="IPR032698">
    <property type="entry name" value="SirB1_N"/>
</dbReference>
<dbReference type="InterPro" id="IPR001810">
    <property type="entry name" value="F-box_dom"/>
</dbReference>
<dbReference type="InterPro" id="IPR011722">
    <property type="entry name" value="Hemimethylated_DNA-bd_dom"/>
</dbReference>
<evidence type="ECO:0000313" key="4">
    <source>
        <dbReference type="EMBL" id="KAK2574066.1"/>
    </source>
</evidence>
<reference evidence="4" key="2">
    <citation type="journal article" date="2023" name="Science">
        <title>Genomic signatures of disease resistance in endangered staghorn corals.</title>
        <authorList>
            <person name="Vollmer S.V."/>
            <person name="Selwyn J.D."/>
            <person name="Despard B.A."/>
            <person name="Roesel C.L."/>
        </authorList>
    </citation>
    <scope>NUCLEOTIDE SEQUENCE</scope>
    <source>
        <strain evidence="4">K2</strain>
    </source>
</reference>
<protein>
    <submittedName>
        <fullName evidence="4">F-box only protein 21</fullName>
    </submittedName>
</protein>
<feature type="domain" description="F-box" evidence="2">
    <location>
        <begin position="25"/>
        <end position="59"/>
    </location>
</feature>